<keyword evidence="8" id="KW-1185">Reference proteome</keyword>
<dbReference type="FunFam" id="3.40.50.720:FF:000009">
    <property type="entry name" value="Fatty oxidation complex, alpha subunit"/>
    <property type="match status" value="1"/>
</dbReference>
<dbReference type="InterPro" id="IPR022694">
    <property type="entry name" value="3-OHacyl-CoA_DH"/>
</dbReference>
<sequence length="284" mass="31280">MKKVGVLGRGTMASGIIQVLAENDYDVVMWVRSIDEGNPRGSLKSVDKNLNRKVQKGKMTEEDKEKVLAKVQITTKYEDLKDCDLVVEAISEDMCVKKETFKKLDEICKPEAILASNTSSLSITEIASATNRPEKVIGMHFFNPVPVMKLVEVIKGISTSEETRNTVFELAEKLGKTPVQVEEAPGFVVNRILIPMINEAVGIYADGVATVEDIDEAMKLGANHPIGPLALGDLIGLDVCLAIMDVLYTEFGDSKYRAHPLLRKMVRGGQLGRKTGKGFYDYTK</sequence>
<evidence type="ECO:0000256" key="3">
    <source>
        <dbReference type="ARBA" id="ARBA00023002"/>
    </source>
</evidence>
<dbReference type="NCBIfam" id="NF005875">
    <property type="entry name" value="PRK07819.1"/>
    <property type="match status" value="1"/>
</dbReference>
<dbReference type="GO" id="GO:0006635">
    <property type="term" value="P:fatty acid beta-oxidation"/>
    <property type="evidence" value="ECO:0007669"/>
    <property type="project" value="TreeGrafter"/>
</dbReference>
<feature type="domain" description="3-hydroxyacyl-CoA dehydrogenase C-terminal" evidence="5">
    <location>
        <begin position="186"/>
        <end position="282"/>
    </location>
</feature>
<name>A0A1M5Y5U2_9FIRM</name>
<dbReference type="OrthoDB" id="9771883at2"/>
<dbReference type="InterPro" id="IPR006180">
    <property type="entry name" value="3-OHacyl-CoA_DH_CS"/>
</dbReference>
<evidence type="ECO:0000259" key="6">
    <source>
        <dbReference type="Pfam" id="PF02737"/>
    </source>
</evidence>
<evidence type="ECO:0000259" key="5">
    <source>
        <dbReference type="Pfam" id="PF00725"/>
    </source>
</evidence>
<organism evidence="7 8">
    <name type="scientific">Sporanaerobacter acetigenes DSM 13106</name>
    <dbReference type="NCBI Taxonomy" id="1123281"/>
    <lineage>
        <taxon>Bacteria</taxon>
        <taxon>Bacillati</taxon>
        <taxon>Bacillota</taxon>
        <taxon>Tissierellia</taxon>
        <taxon>Tissierellales</taxon>
        <taxon>Sporanaerobacteraceae</taxon>
        <taxon>Sporanaerobacter</taxon>
    </lineage>
</organism>
<feature type="site" description="Important for catalytic activity" evidence="4">
    <location>
        <position position="140"/>
    </location>
</feature>
<dbReference type="GO" id="GO:0070403">
    <property type="term" value="F:NAD+ binding"/>
    <property type="evidence" value="ECO:0007669"/>
    <property type="project" value="InterPro"/>
</dbReference>
<dbReference type="SUPFAM" id="SSF51735">
    <property type="entry name" value="NAD(P)-binding Rossmann-fold domains"/>
    <property type="match status" value="1"/>
</dbReference>
<evidence type="ECO:0000256" key="2">
    <source>
        <dbReference type="ARBA" id="ARBA00009463"/>
    </source>
</evidence>
<dbReference type="PIRSF" id="PIRSF000105">
    <property type="entry name" value="HCDH"/>
    <property type="match status" value="1"/>
</dbReference>
<dbReference type="InterPro" id="IPR006108">
    <property type="entry name" value="3HC_DH_C"/>
</dbReference>
<dbReference type="InterPro" id="IPR036291">
    <property type="entry name" value="NAD(P)-bd_dom_sf"/>
</dbReference>
<gene>
    <name evidence="7" type="ORF">SAMN02745180_01996</name>
</gene>
<reference evidence="7 8" key="1">
    <citation type="submission" date="2016-11" db="EMBL/GenBank/DDBJ databases">
        <authorList>
            <person name="Jaros S."/>
            <person name="Januszkiewicz K."/>
            <person name="Wedrychowicz H."/>
        </authorList>
    </citation>
    <scope>NUCLEOTIDE SEQUENCE [LARGE SCALE GENOMIC DNA]</scope>
    <source>
        <strain evidence="7 8">DSM 13106</strain>
    </source>
</reference>
<dbReference type="PROSITE" id="PS00067">
    <property type="entry name" value="3HCDH"/>
    <property type="match status" value="1"/>
</dbReference>
<dbReference type="EMBL" id="FQXR01000009">
    <property type="protein sequence ID" value="SHI07188.1"/>
    <property type="molecule type" value="Genomic_DNA"/>
</dbReference>
<dbReference type="InterPro" id="IPR013328">
    <property type="entry name" value="6PGD_dom2"/>
</dbReference>
<keyword evidence="3" id="KW-0560">Oxidoreductase</keyword>
<comment type="similarity">
    <text evidence="2">Belongs to the 3-hydroxyacyl-CoA dehydrogenase family.</text>
</comment>
<dbReference type="GO" id="GO:0019605">
    <property type="term" value="P:butyrate metabolic process"/>
    <property type="evidence" value="ECO:0007669"/>
    <property type="project" value="UniProtKB-UniPathway"/>
</dbReference>
<comment type="pathway">
    <text evidence="1">Lipid metabolism; butanoate metabolism.</text>
</comment>
<dbReference type="AlphaFoldDB" id="A0A1M5Y5U2"/>
<dbReference type="PANTHER" id="PTHR48075:SF5">
    <property type="entry name" value="3-HYDROXYBUTYRYL-COA DEHYDROGENASE"/>
    <property type="match status" value="1"/>
</dbReference>
<dbReference type="Gene3D" id="3.40.50.720">
    <property type="entry name" value="NAD(P)-binding Rossmann-like Domain"/>
    <property type="match status" value="1"/>
</dbReference>
<dbReference type="NCBIfam" id="NF004474">
    <property type="entry name" value="PRK05808.1"/>
    <property type="match status" value="1"/>
</dbReference>
<feature type="domain" description="3-hydroxyacyl-CoA dehydrogenase NAD binding" evidence="6">
    <location>
        <begin position="3"/>
        <end position="183"/>
    </location>
</feature>
<evidence type="ECO:0000256" key="4">
    <source>
        <dbReference type="PIRSR" id="PIRSR000105-1"/>
    </source>
</evidence>
<dbReference type="Pfam" id="PF00725">
    <property type="entry name" value="3HCDH"/>
    <property type="match status" value="1"/>
</dbReference>
<dbReference type="PANTHER" id="PTHR48075">
    <property type="entry name" value="3-HYDROXYACYL-COA DEHYDROGENASE FAMILY PROTEIN"/>
    <property type="match status" value="1"/>
</dbReference>
<dbReference type="SUPFAM" id="SSF48179">
    <property type="entry name" value="6-phosphogluconate dehydrogenase C-terminal domain-like"/>
    <property type="match status" value="1"/>
</dbReference>
<dbReference type="UniPathway" id="UPA00863"/>
<dbReference type="Gene3D" id="1.10.1040.10">
    <property type="entry name" value="N-(1-d-carboxylethyl)-l-norvaline Dehydrogenase, domain 2"/>
    <property type="match status" value="1"/>
</dbReference>
<dbReference type="InterPro" id="IPR008927">
    <property type="entry name" value="6-PGluconate_DH-like_C_sf"/>
</dbReference>
<accession>A0A1M5Y5U2</accession>
<evidence type="ECO:0000313" key="8">
    <source>
        <dbReference type="Proteomes" id="UP000184389"/>
    </source>
</evidence>
<proteinExistence type="inferred from homology"/>
<dbReference type="GO" id="GO:0008691">
    <property type="term" value="F:3-hydroxybutyryl-CoA dehydrogenase activity"/>
    <property type="evidence" value="ECO:0007669"/>
    <property type="project" value="TreeGrafter"/>
</dbReference>
<dbReference type="RefSeq" id="WP_072744648.1">
    <property type="nucleotide sequence ID" value="NZ_FQXR01000009.1"/>
</dbReference>
<dbReference type="Pfam" id="PF02737">
    <property type="entry name" value="3HCDH_N"/>
    <property type="match status" value="1"/>
</dbReference>
<protein>
    <submittedName>
        <fullName evidence="7">3-hydroxyacyl-CoA dehydrogenase</fullName>
    </submittedName>
</protein>
<dbReference type="InterPro" id="IPR006176">
    <property type="entry name" value="3-OHacyl-CoA_DH_NAD-bd"/>
</dbReference>
<evidence type="ECO:0000256" key="1">
    <source>
        <dbReference type="ARBA" id="ARBA00005086"/>
    </source>
</evidence>
<evidence type="ECO:0000313" key="7">
    <source>
        <dbReference type="EMBL" id="SHI07188.1"/>
    </source>
</evidence>
<dbReference type="STRING" id="1123281.SAMN02745180_01996"/>
<dbReference type="Proteomes" id="UP000184389">
    <property type="component" value="Unassembled WGS sequence"/>
</dbReference>